<evidence type="ECO:0000313" key="3">
    <source>
        <dbReference type="Proteomes" id="UP000606974"/>
    </source>
</evidence>
<feature type="transmembrane region" description="Helical" evidence="1">
    <location>
        <begin position="181"/>
        <end position="206"/>
    </location>
</feature>
<evidence type="ECO:0000313" key="2">
    <source>
        <dbReference type="EMBL" id="KAF7502551.1"/>
    </source>
</evidence>
<evidence type="ECO:0000256" key="1">
    <source>
        <dbReference type="SAM" id="Phobius"/>
    </source>
</evidence>
<name>A0A8H7A8I0_9EURO</name>
<accession>A0A8H7A8I0</accession>
<feature type="transmembrane region" description="Helical" evidence="1">
    <location>
        <begin position="132"/>
        <end position="151"/>
    </location>
</feature>
<reference evidence="2" key="1">
    <citation type="submission" date="2020-02" db="EMBL/GenBank/DDBJ databases">
        <authorList>
            <person name="Palmer J.M."/>
        </authorList>
    </citation>
    <scope>NUCLEOTIDE SEQUENCE</scope>
    <source>
        <strain evidence="2">EPUS1.4</strain>
        <tissue evidence="2">Thallus</tissue>
    </source>
</reference>
<gene>
    <name evidence="2" type="ORF">GJ744_005614</name>
</gene>
<dbReference type="EMBL" id="JAACFV010000240">
    <property type="protein sequence ID" value="KAF7502551.1"/>
    <property type="molecule type" value="Genomic_DNA"/>
</dbReference>
<dbReference type="AlphaFoldDB" id="A0A8H7A8I0"/>
<keyword evidence="1" id="KW-1133">Transmembrane helix</keyword>
<feature type="transmembrane region" description="Helical" evidence="1">
    <location>
        <begin position="234"/>
        <end position="258"/>
    </location>
</feature>
<keyword evidence="1" id="KW-0812">Transmembrane</keyword>
<sequence>MTPPTTSTQQQDRLALVSSLYGPGTILAWYLTTAALSFSWILHPHKRRSGSLDLNLSAVLTLPAVAAGHLIAQASALLKHMSTSSESFDEGNLLYLQRIAAIEAPFGVVEAFMPISVILCLVAIWNKCIRRGVAVAAFGLFCFASECYIHFSDFKHLDLRYQPGRWTAGLPAFSRLFIADFTSLIVAGVTLCSLCSFILPLVAIVLSERSSTSTVRNALQTTNNNAQIDSGLKLITLGSMLLFLSVTFVLSLMPIFWFSTDGCHLGHATDPVQTMQVSFFSRASSNFAPRTPYSIIDLDQAVTAAAGTSVLAFSTFEIIKARLHHNMPTPGPVTAPNFGTAVRAQV</sequence>
<dbReference type="Proteomes" id="UP000606974">
    <property type="component" value="Unassembled WGS sequence"/>
</dbReference>
<comment type="caution">
    <text evidence="2">The sequence shown here is derived from an EMBL/GenBank/DDBJ whole genome shotgun (WGS) entry which is preliminary data.</text>
</comment>
<dbReference type="OrthoDB" id="4159723at2759"/>
<keyword evidence="1" id="KW-0472">Membrane</keyword>
<feature type="transmembrane region" description="Helical" evidence="1">
    <location>
        <begin position="20"/>
        <end position="42"/>
    </location>
</feature>
<feature type="transmembrane region" description="Helical" evidence="1">
    <location>
        <begin position="98"/>
        <end position="125"/>
    </location>
</feature>
<protein>
    <submittedName>
        <fullName evidence="2">Uncharacterized protein</fullName>
    </submittedName>
</protein>
<keyword evidence="3" id="KW-1185">Reference proteome</keyword>
<proteinExistence type="predicted"/>
<feature type="transmembrane region" description="Helical" evidence="1">
    <location>
        <begin position="54"/>
        <end position="78"/>
    </location>
</feature>
<organism evidence="2 3">
    <name type="scientific">Endocarpon pusillum</name>
    <dbReference type="NCBI Taxonomy" id="364733"/>
    <lineage>
        <taxon>Eukaryota</taxon>
        <taxon>Fungi</taxon>
        <taxon>Dikarya</taxon>
        <taxon>Ascomycota</taxon>
        <taxon>Pezizomycotina</taxon>
        <taxon>Eurotiomycetes</taxon>
        <taxon>Chaetothyriomycetidae</taxon>
        <taxon>Verrucariales</taxon>
        <taxon>Verrucariaceae</taxon>
        <taxon>Endocarpon</taxon>
    </lineage>
</organism>